<dbReference type="Gene3D" id="3.40.640.10">
    <property type="entry name" value="Type I PLP-dependent aspartate aminotransferase-like (Major domain)"/>
    <property type="match status" value="1"/>
</dbReference>
<dbReference type="SUPFAM" id="SSF46785">
    <property type="entry name" value="Winged helix' DNA-binding domain"/>
    <property type="match status" value="1"/>
</dbReference>
<sequence>MAKYEVLARRIREQITANIWQSDDKLPSLREQAAASGMSLMTVMHAYQILESQGWIISRPQSGYYVAPKAGFLTSPAGHQKLELAEQIDINSFIFDVLQASRSPSIMPFGSSYPDPGLFPRQQLTHSLKTVARTMGSLSATDNLPPGNEDLRKTIAQRYALQGMQISPDEIVITAGALESLNLSLQATTEPGDWVIIENPCFYGALQALERLKLKALAIASHPQWGIDLNALEEALKTYPVKACWMMTNIQNPLGVTSSNEKKQQVVALLQRYNVHLVEDDVYSELYSGSDKPLPAKAFDEKGMAMLCSSFSKSLVAGFRIGWVAAGHMASKIQRLQLMSTLSTSAPMQLALANYLATKSYDSHLRKLRRTLAQRKDIALQSLHTHLPKQVKIHYAQGGYFLWIELPAHLNATDLYYRALEHKISIAPGKMFSASTQYNNYFRFNTSYEWTDKSEQGVITLAGIIRELL</sequence>
<comment type="similarity">
    <text evidence="1">In the C-terminal section; belongs to the class-I pyridoxal-phosphate-dependent aminotransferase family.</text>
</comment>
<keyword evidence="2 9" id="KW-0032">Aminotransferase</keyword>
<dbReference type="CDD" id="cd00609">
    <property type="entry name" value="AAT_like"/>
    <property type="match status" value="1"/>
</dbReference>
<dbReference type="Proteomes" id="UP000224974">
    <property type="component" value="Unassembled WGS sequence"/>
</dbReference>
<evidence type="ECO:0000256" key="1">
    <source>
        <dbReference type="ARBA" id="ARBA00005384"/>
    </source>
</evidence>
<evidence type="ECO:0000256" key="7">
    <source>
        <dbReference type="ARBA" id="ARBA00023163"/>
    </source>
</evidence>
<evidence type="ECO:0000256" key="5">
    <source>
        <dbReference type="ARBA" id="ARBA00023015"/>
    </source>
</evidence>
<keyword evidence="4" id="KW-0663">Pyridoxal phosphate</keyword>
<dbReference type="GO" id="GO:0030170">
    <property type="term" value="F:pyridoxal phosphate binding"/>
    <property type="evidence" value="ECO:0007669"/>
    <property type="project" value="InterPro"/>
</dbReference>
<dbReference type="SMART" id="SM00345">
    <property type="entry name" value="HTH_GNTR"/>
    <property type="match status" value="1"/>
</dbReference>
<keyword evidence="7" id="KW-0804">Transcription</keyword>
<dbReference type="InterPro" id="IPR036390">
    <property type="entry name" value="WH_DNA-bd_sf"/>
</dbReference>
<keyword evidence="3 9" id="KW-0808">Transferase</keyword>
<evidence type="ECO:0000313" key="9">
    <source>
        <dbReference type="EMBL" id="PHI28770.1"/>
    </source>
</evidence>
<evidence type="ECO:0000259" key="8">
    <source>
        <dbReference type="PROSITE" id="PS50949"/>
    </source>
</evidence>
<dbReference type="CDD" id="cd07377">
    <property type="entry name" value="WHTH_GntR"/>
    <property type="match status" value="1"/>
</dbReference>
<dbReference type="OrthoDB" id="9804020at2"/>
<dbReference type="Gene3D" id="1.10.10.10">
    <property type="entry name" value="Winged helix-like DNA-binding domain superfamily/Winged helix DNA-binding domain"/>
    <property type="match status" value="1"/>
</dbReference>
<organism evidence="9 10">
    <name type="scientific">Budvicia aquatica</name>
    <dbReference type="NCBI Taxonomy" id="82979"/>
    <lineage>
        <taxon>Bacteria</taxon>
        <taxon>Pseudomonadati</taxon>
        <taxon>Pseudomonadota</taxon>
        <taxon>Gammaproteobacteria</taxon>
        <taxon>Enterobacterales</taxon>
        <taxon>Budviciaceae</taxon>
        <taxon>Budvicia</taxon>
    </lineage>
</organism>
<dbReference type="Gene3D" id="3.90.1150.10">
    <property type="entry name" value="Aspartate Aminotransferase, domain 1"/>
    <property type="match status" value="1"/>
</dbReference>
<dbReference type="InterPro" id="IPR000524">
    <property type="entry name" value="Tscrpt_reg_HTH_GntR"/>
</dbReference>
<dbReference type="EMBL" id="PDDX01000001">
    <property type="protein sequence ID" value="PHI28770.1"/>
    <property type="molecule type" value="Genomic_DNA"/>
</dbReference>
<dbReference type="GO" id="GO:0008483">
    <property type="term" value="F:transaminase activity"/>
    <property type="evidence" value="ECO:0007669"/>
    <property type="project" value="UniProtKB-KW"/>
</dbReference>
<dbReference type="InterPro" id="IPR051446">
    <property type="entry name" value="HTH_trans_reg/aminotransferase"/>
</dbReference>
<dbReference type="Pfam" id="PF00155">
    <property type="entry name" value="Aminotran_1_2"/>
    <property type="match status" value="1"/>
</dbReference>
<feature type="domain" description="HTH gntR-type" evidence="8">
    <location>
        <begin position="1"/>
        <end position="69"/>
    </location>
</feature>
<dbReference type="SUPFAM" id="SSF53383">
    <property type="entry name" value="PLP-dependent transferases"/>
    <property type="match status" value="1"/>
</dbReference>
<evidence type="ECO:0000256" key="4">
    <source>
        <dbReference type="ARBA" id="ARBA00022898"/>
    </source>
</evidence>
<reference evidence="10" key="1">
    <citation type="submission" date="2017-09" db="EMBL/GenBank/DDBJ databases">
        <title>FDA dAtabase for Regulatory Grade micrObial Sequences (FDA-ARGOS): Supporting development and validation of Infectious Disease Dx tests.</title>
        <authorList>
            <person name="Minogue T."/>
            <person name="Wolcott M."/>
            <person name="Wasieloski L."/>
            <person name="Aguilar W."/>
            <person name="Moore D."/>
            <person name="Tallon L."/>
            <person name="Sadzewicz L."/>
            <person name="Ott S."/>
            <person name="Zhao X."/>
            <person name="Nagaraj S."/>
            <person name="Vavikolanu K."/>
            <person name="Aluvathingal J."/>
            <person name="Nadendla S."/>
            <person name="Sichtig H."/>
        </authorList>
    </citation>
    <scope>NUCLEOTIDE SEQUENCE [LARGE SCALE GENOMIC DNA]</scope>
    <source>
        <strain evidence="10">FDAARGOS_387</strain>
    </source>
</reference>
<evidence type="ECO:0000256" key="3">
    <source>
        <dbReference type="ARBA" id="ARBA00022679"/>
    </source>
</evidence>
<dbReference type="InterPro" id="IPR015421">
    <property type="entry name" value="PyrdxlP-dep_Trfase_major"/>
</dbReference>
<dbReference type="FunFam" id="3.40.640.10:FF:000023">
    <property type="entry name" value="Transcriptional regulator, GntR family"/>
    <property type="match status" value="1"/>
</dbReference>
<proteinExistence type="inferred from homology"/>
<dbReference type="InterPro" id="IPR015424">
    <property type="entry name" value="PyrdxlP-dep_Trfase"/>
</dbReference>
<dbReference type="PROSITE" id="PS50949">
    <property type="entry name" value="HTH_GNTR"/>
    <property type="match status" value="1"/>
</dbReference>
<evidence type="ECO:0000313" key="10">
    <source>
        <dbReference type="Proteomes" id="UP000224974"/>
    </source>
</evidence>
<dbReference type="Pfam" id="PF00392">
    <property type="entry name" value="GntR"/>
    <property type="match status" value="1"/>
</dbReference>
<gene>
    <name evidence="9" type="ORF">CRN84_05285</name>
</gene>
<accession>A0A2C6BXD4</accession>
<name>A0A2C6BXD4_9GAMM</name>
<keyword evidence="10" id="KW-1185">Reference proteome</keyword>
<dbReference type="PANTHER" id="PTHR46577">
    <property type="entry name" value="HTH-TYPE TRANSCRIPTIONAL REGULATORY PROTEIN GABR"/>
    <property type="match status" value="1"/>
</dbReference>
<dbReference type="InterPro" id="IPR004839">
    <property type="entry name" value="Aminotransferase_I/II_large"/>
</dbReference>
<dbReference type="InterPro" id="IPR036388">
    <property type="entry name" value="WH-like_DNA-bd_sf"/>
</dbReference>
<dbReference type="GO" id="GO:0003700">
    <property type="term" value="F:DNA-binding transcription factor activity"/>
    <property type="evidence" value="ECO:0007669"/>
    <property type="project" value="InterPro"/>
</dbReference>
<dbReference type="InterPro" id="IPR015422">
    <property type="entry name" value="PyrdxlP-dep_Trfase_small"/>
</dbReference>
<dbReference type="PANTHER" id="PTHR46577:SF2">
    <property type="entry name" value="TRANSCRIPTIONAL REGULATORY PROTEIN"/>
    <property type="match status" value="1"/>
</dbReference>
<dbReference type="GO" id="GO:0003677">
    <property type="term" value="F:DNA binding"/>
    <property type="evidence" value="ECO:0007669"/>
    <property type="project" value="UniProtKB-KW"/>
</dbReference>
<dbReference type="STRING" id="1111728.GCA_000427805_02404"/>
<comment type="caution">
    <text evidence="9">The sequence shown here is derived from an EMBL/GenBank/DDBJ whole genome shotgun (WGS) entry which is preliminary data.</text>
</comment>
<evidence type="ECO:0000256" key="2">
    <source>
        <dbReference type="ARBA" id="ARBA00022576"/>
    </source>
</evidence>
<keyword evidence="6" id="KW-0238">DNA-binding</keyword>
<dbReference type="RefSeq" id="WP_029095101.1">
    <property type="nucleotide sequence ID" value="NZ_PDDX01000001.1"/>
</dbReference>
<evidence type="ECO:0000256" key="6">
    <source>
        <dbReference type="ARBA" id="ARBA00023125"/>
    </source>
</evidence>
<keyword evidence="5" id="KW-0805">Transcription regulation</keyword>
<dbReference type="AlphaFoldDB" id="A0A2C6BXD4"/>
<protein>
    <submittedName>
        <fullName evidence="9">PLP-dependent aminotransferase family protein</fullName>
    </submittedName>
</protein>